<gene>
    <name evidence="1" type="ORF">OWM53_00930</name>
</gene>
<protein>
    <submittedName>
        <fullName evidence="1">DUF2076 domain-containing protein</fullName>
    </submittedName>
</protein>
<evidence type="ECO:0000313" key="1">
    <source>
        <dbReference type="EMBL" id="WAI17949.1"/>
    </source>
</evidence>
<organism evidence="1 2">
    <name type="scientific">Buchnera aphidicola</name>
    <name type="common">Aphis craccivora</name>
    <dbReference type="NCBI Taxonomy" id="466616"/>
    <lineage>
        <taxon>Bacteria</taxon>
        <taxon>Pseudomonadati</taxon>
        <taxon>Pseudomonadota</taxon>
        <taxon>Gammaproteobacteria</taxon>
        <taxon>Enterobacterales</taxon>
        <taxon>Erwiniaceae</taxon>
        <taxon>Buchnera</taxon>
    </lineage>
</organism>
<dbReference type="OrthoDB" id="122910at2"/>
<sequence>MKDEEKKLIENLFHRLKNTELNSSERDSEANSLIQNLVKQQPYSSYYMAQTILIQETAIKKLSLKVEELTNKISSLNLNKTNKKPSFLSSFFKKEPTSSETLNNDIWKKNQNIPGSYNSVSSSSPNFSGNGNSSSSNSNGFLKNALQTATGVAGGMILGNMLMNIFNHSKPEEEVFDTINESYITNIENHEFQPEDEHHLVDYDDENHFETSENTSNFDDNHMNEISDVQNTSDISDINDENFI</sequence>
<dbReference type="Pfam" id="PF09849">
    <property type="entry name" value="DUF2076"/>
    <property type="match status" value="1"/>
</dbReference>
<dbReference type="EMBL" id="CP113403">
    <property type="protein sequence ID" value="WAI17949.1"/>
    <property type="molecule type" value="Genomic_DNA"/>
</dbReference>
<dbReference type="RefSeq" id="WP_158360490.1">
    <property type="nucleotide sequence ID" value="NZ_CP034897.1"/>
</dbReference>
<dbReference type="AlphaFoldDB" id="A0A4D6XPG7"/>
<dbReference type="Proteomes" id="UP001163441">
    <property type="component" value="Chromosome"/>
</dbReference>
<accession>A0A4D6XPG7</accession>
<evidence type="ECO:0000313" key="2">
    <source>
        <dbReference type="Proteomes" id="UP001163441"/>
    </source>
</evidence>
<dbReference type="InterPro" id="IPR018648">
    <property type="entry name" value="DUF2076"/>
</dbReference>
<reference evidence="1" key="1">
    <citation type="submission" date="2022-11" db="EMBL/GenBank/DDBJ databases">
        <title>The whole genome sequencing of pests is an important tool to study the evolution of the plant-insect interaction and insecticide resistance.</title>
        <authorList>
            <person name="Kananovich Y."/>
        </authorList>
    </citation>
    <scope>NUCLEOTIDE SEQUENCE</scope>
    <source>
        <strain evidence="1">BSU_Aph_2016</strain>
    </source>
</reference>
<name>A0A4D6XPG7_9GAMM</name>
<proteinExistence type="predicted"/>